<evidence type="ECO:0000313" key="1">
    <source>
        <dbReference type="EMBL" id="VDN30197.1"/>
    </source>
</evidence>
<organism evidence="3">
    <name type="scientific">Gongylonema pulchrum</name>
    <dbReference type="NCBI Taxonomy" id="637853"/>
    <lineage>
        <taxon>Eukaryota</taxon>
        <taxon>Metazoa</taxon>
        <taxon>Ecdysozoa</taxon>
        <taxon>Nematoda</taxon>
        <taxon>Chromadorea</taxon>
        <taxon>Rhabditida</taxon>
        <taxon>Spirurina</taxon>
        <taxon>Spiruromorpha</taxon>
        <taxon>Spiruroidea</taxon>
        <taxon>Gongylonematidae</taxon>
        <taxon>Gongylonema</taxon>
    </lineage>
</organism>
<dbReference type="WBParaSite" id="GPUH_0001767301-mRNA-1">
    <property type="protein sequence ID" value="GPUH_0001767301-mRNA-1"/>
    <property type="gene ID" value="GPUH_0001767301"/>
</dbReference>
<name>A0A183E9L0_9BILA</name>
<reference evidence="3" key="1">
    <citation type="submission" date="2016-06" db="UniProtKB">
        <authorList>
            <consortium name="WormBaseParasite"/>
        </authorList>
    </citation>
    <scope>IDENTIFICATION</scope>
</reference>
<keyword evidence="2" id="KW-1185">Reference proteome</keyword>
<accession>A0A183E9L0</accession>
<evidence type="ECO:0000313" key="3">
    <source>
        <dbReference type="WBParaSite" id="GPUH_0001767301-mRNA-1"/>
    </source>
</evidence>
<proteinExistence type="predicted"/>
<protein>
    <submittedName>
        <fullName evidence="3">Transmembrane transport</fullName>
    </submittedName>
</protein>
<dbReference type="Proteomes" id="UP000271098">
    <property type="component" value="Unassembled WGS sequence"/>
</dbReference>
<gene>
    <name evidence="1" type="ORF">GPUH_LOCUS17651</name>
</gene>
<sequence length="146" mass="16391">MYLLITGRAGGYRAGQDGMFSEQIQQRVGDGDDVKEPVEDNFNCKAMGQSVWQPHLPAIDAVIRTSYLLMPHEYTRHSGFYAGSGRNDASLKKWLVAQFSCSLSIFPLLNNMAVLRYLILPYGFANLARPVTGILRIFDRNTDKQS</sequence>
<evidence type="ECO:0000313" key="2">
    <source>
        <dbReference type="Proteomes" id="UP000271098"/>
    </source>
</evidence>
<reference evidence="1 2" key="2">
    <citation type="submission" date="2018-11" db="EMBL/GenBank/DDBJ databases">
        <authorList>
            <consortium name="Pathogen Informatics"/>
        </authorList>
    </citation>
    <scope>NUCLEOTIDE SEQUENCE [LARGE SCALE GENOMIC DNA]</scope>
</reference>
<dbReference type="EMBL" id="UYRT01085489">
    <property type="protein sequence ID" value="VDN30197.1"/>
    <property type="molecule type" value="Genomic_DNA"/>
</dbReference>
<dbReference type="AlphaFoldDB" id="A0A183E9L0"/>